<name>A0A2A4Z8I1_9PROT</name>
<protein>
    <recommendedName>
        <fullName evidence="2">DUF2164 domain-containing protein</fullName>
    </recommendedName>
</protein>
<comment type="caution">
    <text evidence="1">The sequence shown here is derived from an EMBL/GenBank/DDBJ whole genome shotgun (WGS) entry which is preliminary data.</text>
</comment>
<gene>
    <name evidence="1" type="ORF">COB13_02035</name>
</gene>
<sequence>MQHKKIELSDDRKAELIHKIKQYFDGELGQEIGQFDAEFLLNFFTEELGTNIYNQALWDMQAQLKERFELMNDIIYQLEK</sequence>
<evidence type="ECO:0000313" key="1">
    <source>
        <dbReference type="EMBL" id="PCJ03429.1"/>
    </source>
</evidence>
<dbReference type="AlphaFoldDB" id="A0A2A4Z8I1"/>
<evidence type="ECO:0008006" key="2">
    <source>
        <dbReference type="Google" id="ProtNLM"/>
    </source>
</evidence>
<accession>A0A2A4Z8I1</accession>
<dbReference type="InterPro" id="IPR018680">
    <property type="entry name" value="DUF2164"/>
</dbReference>
<reference key="1">
    <citation type="submission" date="2017-08" db="EMBL/GenBank/DDBJ databases">
        <title>A dynamic microbial community with high functional redundancy inhabits the cold, oxic subseafloor aquifer.</title>
        <authorList>
            <person name="Tully B.J."/>
            <person name="Wheat C.G."/>
            <person name="Glazer B.T."/>
            <person name="Huber J.A."/>
        </authorList>
    </citation>
    <scope>NUCLEOTIDE SEQUENCE [LARGE SCALE GENOMIC DNA]</scope>
</reference>
<dbReference type="EMBL" id="NVUS01000002">
    <property type="protein sequence ID" value="PCJ03429.1"/>
    <property type="molecule type" value="Genomic_DNA"/>
</dbReference>
<proteinExistence type="predicted"/>
<reference evidence="1" key="2">
    <citation type="journal article" date="2018" name="ISME J.">
        <title>A dynamic microbial community with high functional redundancy inhabits the cold, oxic subseafloor aquifer.</title>
        <authorList>
            <person name="Tully B.J."/>
            <person name="Wheat C.G."/>
            <person name="Glazer B.T."/>
            <person name="Huber J.A."/>
        </authorList>
    </citation>
    <scope>NUCLEOTIDE SEQUENCE</scope>
    <source>
        <strain evidence="1">NORP83</strain>
    </source>
</reference>
<organism evidence="1">
    <name type="scientific">OCS116 cluster bacterium</name>
    <dbReference type="NCBI Taxonomy" id="2030921"/>
    <lineage>
        <taxon>Bacteria</taxon>
        <taxon>Pseudomonadati</taxon>
        <taxon>Pseudomonadota</taxon>
        <taxon>Alphaproteobacteria</taxon>
        <taxon>OCS116 cluster</taxon>
    </lineage>
</organism>
<dbReference type="Pfam" id="PF09932">
    <property type="entry name" value="DUF2164"/>
    <property type="match status" value="1"/>
</dbReference>